<feature type="compositionally biased region" description="Acidic residues" evidence="1">
    <location>
        <begin position="588"/>
        <end position="597"/>
    </location>
</feature>
<accession>A0AAD6UYN8</accession>
<feature type="region of interest" description="Disordered" evidence="1">
    <location>
        <begin position="554"/>
        <end position="604"/>
    </location>
</feature>
<dbReference type="Proteomes" id="UP001219525">
    <property type="component" value="Unassembled WGS sequence"/>
</dbReference>
<reference evidence="2" key="1">
    <citation type="submission" date="2023-03" db="EMBL/GenBank/DDBJ databases">
        <title>Massive genome expansion in bonnet fungi (Mycena s.s.) driven by repeated elements and novel gene families across ecological guilds.</title>
        <authorList>
            <consortium name="Lawrence Berkeley National Laboratory"/>
            <person name="Harder C.B."/>
            <person name="Miyauchi S."/>
            <person name="Viragh M."/>
            <person name="Kuo A."/>
            <person name="Thoen E."/>
            <person name="Andreopoulos B."/>
            <person name="Lu D."/>
            <person name="Skrede I."/>
            <person name="Drula E."/>
            <person name="Henrissat B."/>
            <person name="Morin E."/>
            <person name="Kohler A."/>
            <person name="Barry K."/>
            <person name="LaButti K."/>
            <person name="Morin E."/>
            <person name="Salamov A."/>
            <person name="Lipzen A."/>
            <person name="Mereny Z."/>
            <person name="Hegedus B."/>
            <person name="Baldrian P."/>
            <person name="Stursova M."/>
            <person name="Weitz H."/>
            <person name="Taylor A."/>
            <person name="Grigoriev I.V."/>
            <person name="Nagy L.G."/>
            <person name="Martin F."/>
            <person name="Kauserud H."/>
        </authorList>
    </citation>
    <scope>NUCLEOTIDE SEQUENCE</scope>
    <source>
        <strain evidence="2">9144</strain>
    </source>
</reference>
<feature type="region of interest" description="Disordered" evidence="1">
    <location>
        <begin position="450"/>
        <end position="469"/>
    </location>
</feature>
<gene>
    <name evidence="2" type="ORF">GGX14DRAFT_402553</name>
</gene>
<feature type="compositionally biased region" description="Acidic residues" evidence="1">
    <location>
        <begin position="288"/>
        <end position="306"/>
    </location>
</feature>
<evidence type="ECO:0000256" key="1">
    <source>
        <dbReference type="SAM" id="MobiDB-lite"/>
    </source>
</evidence>
<comment type="caution">
    <text evidence="2">The sequence shown here is derived from an EMBL/GenBank/DDBJ whole genome shotgun (WGS) entry which is preliminary data.</text>
</comment>
<feature type="compositionally biased region" description="Basic and acidic residues" evidence="1">
    <location>
        <begin position="257"/>
        <end position="266"/>
    </location>
</feature>
<evidence type="ECO:0000313" key="3">
    <source>
        <dbReference type="Proteomes" id="UP001219525"/>
    </source>
</evidence>
<feature type="compositionally biased region" description="Acidic residues" evidence="1">
    <location>
        <begin position="556"/>
        <end position="578"/>
    </location>
</feature>
<sequence>MCLSLTDAVLNSLRPLAFTKVRRDSAAVSVEPDRNSEELQLQKKTNTLGLRFLPVRYAEGFFFRTLLALVSIRVFCVVQGQDCNSSDIETMRIGQEVVEFLKSPEVHKSHRHSHECYVTTPFAASFNLLALRLKDGKITKPKSTVLTATRPDYPNSSRGKHMSSRGKRNPKRRRQLFSARDHSPGPVPAKTGRRKSNLTEEERLARRRASREKWRANNENIQRLMSRKAMAKKRNGLKVAGGQDWVDYQTAAAEHSRAYRSRKEMEASASTKASASGSRKRQKKCASTDEEEDAHDEDNIESEDDSQWLFRLGPRGPPSAAPTNILSRLRPRGPPAAAPNDIAAPASPAKAVEDNKQAAKDACRDVGDVEPHVDVHDFNEPASLLDIHHAQSDDEEDMAHPPGRRELLFLPGTSDEDELGDASEEEPGDEEEPPARVPFRLNCMVASRRGPFSRGSSLARSTPPGELTPLPEVPLPVVVLRDDNPPVPPPAHYFRPRRALKPFATRPFSLRRASHCYITNLDDGALKLDAQPYDLELFLGLEDAVLLDLCDKEWLDDNDNDNDNEQEEEEDTEEDDERDERTAHELLDTEEEEEEEDAVARQERHVVEWIHRVSAGWDSSSDTDTDDSANDRADWDEKATDYIGRLHYRFSHTLHNHDNRRQPSSP</sequence>
<name>A0AAD6UYN8_9AGAR</name>
<feature type="region of interest" description="Disordered" evidence="1">
    <location>
        <begin position="410"/>
        <end position="437"/>
    </location>
</feature>
<feature type="region of interest" description="Disordered" evidence="1">
    <location>
        <begin position="142"/>
        <end position="220"/>
    </location>
</feature>
<feature type="compositionally biased region" description="Low complexity" evidence="1">
    <location>
        <begin position="267"/>
        <end position="277"/>
    </location>
</feature>
<keyword evidence="3" id="KW-1185">Reference proteome</keyword>
<protein>
    <submittedName>
        <fullName evidence="2">Uncharacterized protein</fullName>
    </submittedName>
</protein>
<organism evidence="2 3">
    <name type="scientific">Mycena pura</name>
    <dbReference type="NCBI Taxonomy" id="153505"/>
    <lineage>
        <taxon>Eukaryota</taxon>
        <taxon>Fungi</taxon>
        <taxon>Dikarya</taxon>
        <taxon>Basidiomycota</taxon>
        <taxon>Agaricomycotina</taxon>
        <taxon>Agaricomycetes</taxon>
        <taxon>Agaricomycetidae</taxon>
        <taxon>Agaricales</taxon>
        <taxon>Marasmiineae</taxon>
        <taxon>Mycenaceae</taxon>
        <taxon>Mycena</taxon>
    </lineage>
</organism>
<feature type="region of interest" description="Disordered" evidence="1">
    <location>
        <begin position="257"/>
        <end position="362"/>
    </location>
</feature>
<proteinExistence type="predicted"/>
<feature type="compositionally biased region" description="Acidic residues" evidence="1">
    <location>
        <begin position="414"/>
        <end position="432"/>
    </location>
</feature>
<dbReference type="EMBL" id="JARJCW010000077">
    <property type="protein sequence ID" value="KAJ7197631.1"/>
    <property type="molecule type" value="Genomic_DNA"/>
</dbReference>
<evidence type="ECO:0000313" key="2">
    <source>
        <dbReference type="EMBL" id="KAJ7197631.1"/>
    </source>
</evidence>
<feature type="compositionally biased region" description="Low complexity" evidence="1">
    <location>
        <begin position="338"/>
        <end position="349"/>
    </location>
</feature>
<dbReference type="AlphaFoldDB" id="A0AAD6UYN8"/>
<feature type="compositionally biased region" description="Basic residues" evidence="1">
    <location>
        <begin position="158"/>
        <end position="175"/>
    </location>
</feature>
<feature type="compositionally biased region" description="Basic and acidic residues" evidence="1">
    <location>
        <begin position="351"/>
        <end position="362"/>
    </location>
</feature>